<dbReference type="PANTHER" id="PTHR13593">
    <property type="match status" value="1"/>
</dbReference>
<evidence type="ECO:0000313" key="2">
    <source>
        <dbReference type="Proteomes" id="UP000005801"/>
    </source>
</evidence>
<sequence length="380" mass="41241">MTQLHGTDGLGFGQRPLHQITIPGTHDAGCYVDHAFGNMLSRTQTQDVGHQLAGGIRYFDLRPYQASYVGGREFWTFHGPYTGGRLDGPAGILAQVANFLGALQATDRELVILNLSHFGWAMPFKDADHQALIDALQQILGDHLVPHTQAALNLFDAPYDTILTDANGVTASRVAVLYDGALDQRREAYVTANMASLPAGLFVLSPKYTPAANPIYLFDQYANTNDLAALQADQLTKLNNRANYPYSGVNEAWAQQAGNWTPNAAGGVNGTLHLFSWTLTPQPYSDPLTAANARSNPALPRVFSVGDRVVRADGRVSACAGQAWTAWNYVPGTDNQINILYVDHYASHRYVNLGSPFTGLAMPVAFAAQLNVGPVRPMTW</sequence>
<dbReference type="Gene3D" id="3.20.20.190">
    <property type="entry name" value="Phosphatidylinositol (PI) phosphodiesterase"/>
    <property type="match status" value="1"/>
</dbReference>
<keyword evidence="2" id="KW-1185">Reference proteome</keyword>
<dbReference type="GO" id="GO:0008081">
    <property type="term" value="F:phosphoric diester hydrolase activity"/>
    <property type="evidence" value="ECO:0007669"/>
    <property type="project" value="InterPro"/>
</dbReference>
<dbReference type="PROSITE" id="PS50007">
    <property type="entry name" value="PIPLC_X_DOMAIN"/>
    <property type="match status" value="1"/>
</dbReference>
<dbReference type="AlphaFoldDB" id="A6GHZ4"/>
<organism evidence="1 2">
    <name type="scientific">Plesiocystis pacifica SIR-1</name>
    <dbReference type="NCBI Taxonomy" id="391625"/>
    <lineage>
        <taxon>Bacteria</taxon>
        <taxon>Pseudomonadati</taxon>
        <taxon>Myxococcota</taxon>
        <taxon>Polyangia</taxon>
        <taxon>Nannocystales</taxon>
        <taxon>Nannocystaceae</taxon>
        <taxon>Plesiocystis</taxon>
    </lineage>
</organism>
<dbReference type="STRING" id="391625.PPSIR1_06421"/>
<dbReference type="eggNOG" id="ENOG5030IY1">
    <property type="taxonomic scope" value="Bacteria"/>
</dbReference>
<gene>
    <name evidence="1" type="ORF">PPSIR1_06421</name>
</gene>
<reference evidence="1 2" key="1">
    <citation type="submission" date="2007-06" db="EMBL/GenBank/DDBJ databases">
        <authorList>
            <person name="Shimkets L."/>
            <person name="Ferriera S."/>
            <person name="Johnson J."/>
            <person name="Kravitz S."/>
            <person name="Beeson K."/>
            <person name="Sutton G."/>
            <person name="Rogers Y.-H."/>
            <person name="Friedman R."/>
            <person name="Frazier M."/>
            <person name="Venter J.C."/>
        </authorList>
    </citation>
    <scope>NUCLEOTIDE SEQUENCE [LARGE SCALE GENOMIC DNA]</scope>
    <source>
        <strain evidence="1 2">SIR-1</strain>
    </source>
</reference>
<accession>A6GHZ4</accession>
<dbReference type="InterPro" id="IPR017946">
    <property type="entry name" value="PLC-like_Pdiesterase_TIM-brl"/>
</dbReference>
<protein>
    <submittedName>
        <fullName evidence="1">Putative carbbohydrate responsive phospholipase</fullName>
    </submittedName>
</protein>
<evidence type="ECO:0000313" key="1">
    <source>
        <dbReference type="EMBL" id="EDM74501.1"/>
    </source>
</evidence>
<dbReference type="SUPFAM" id="SSF51695">
    <property type="entry name" value="PLC-like phosphodiesterases"/>
    <property type="match status" value="1"/>
</dbReference>
<name>A6GHZ4_9BACT</name>
<comment type="caution">
    <text evidence="1">The sequence shown here is derived from an EMBL/GenBank/DDBJ whole genome shotgun (WGS) entry which is preliminary data.</text>
</comment>
<dbReference type="EMBL" id="ABCS01000127">
    <property type="protein sequence ID" value="EDM74501.1"/>
    <property type="molecule type" value="Genomic_DNA"/>
</dbReference>
<dbReference type="GO" id="GO:0006629">
    <property type="term" value="P:lipid metabolic process"/>
    <property type="evidence" value="ECO:0007669"/>
    <property type="project" value="InterPro"/>
</dbReference>
<dbReference type="InterPro" id="IPR051057">
    <property type="entry name" value="PI-PLC_domain"/>
</dbReference>
<dbReference type="PANTHER" id="PTHR13593:SF113">
    <property type="entry name" value="SI:DKEY-266F7.9"/>
    <property type="match status" value="1"/>
</dbReference>
<proteinExistence type="predicted"/>
<dbReference type="Proteomes" id="UP000005801">
    <property type="component" value="Unassembled WGS sequence"/>
</dbReference>